<dbReference type="Gene3D" id="3.40.50.10800">
    <property type="entry name" value="NadA-like"/>
    <property type="match status" value="3"/>
</dbReference>
<dbReference type="GO" id="GO:0034628">
    <property type="term" value="P:'de novo' NAD+ biosynthetic process from L-aspartate"/>
    <property type="evidence" value="ECO:0007669"/>
    <property type="project" value="TreeGrafter"/>
</dbReference>
<dbReference type="InParanoid" id="K0YMY4"/>
<keyword evidence="5" id="KW-0662">Pyridine nucleotide biosynthesis</keyword>
<keyword evidence="4" id="KW-0004">4Fe-4S</keyword>
<dbReference type="Pfam" id="PF02445">
    <property type="entry name" value="NadA"/>
    <property type="match status" value="1"/>
</dbReference>
<proteinExistence type="predicted"/>
<evidence type="ECO:0000256" key="10">
    <source>
        <dbReference type="NCBIfam" id="TIGR00550"/>
    </source>
</evidence>
<dbReference type="NCBIfam" id="NF006878">
    <property type="entry name" value="PRK09375.1-2"/>
    <property type="match status" value="1"/>
</dbReference>
<comment type="caution">
    <text evidence="11">The sequence shown here is derived from an EMBL/GenBank/DDBJ whole genome shotgun (WGS) entry which is preliminary data.</text>
</comment>
<dbReference type="GO" id="GO:0008987">
    <property type="term" value="F:quinolinate synthetase A activity"/>
    <property type="evidence" value="ECO:0007669"/>
    <property type="project" value="UniProtKB-UniRule"/>
</dbReference>
<evidence type="ECO:0000256" key="3">
    <source>
        <dbReference type="ARBA" id="ARBA00012669"/>
    </source>
</evidence>
<dbReference type="EC" id="2.5.1.72" evidence="3 10"/>
<evidence type="ECO:0000256" key="2">
    <source>
        <dbReference type="ARBA" id="ARBA00005065"/>
    </source>
</evidence>
<protein>
    <recommendedName>
        <fullName evidence="3 10">Quinolinate synthase</fullName>
        <ecNumber evidence="3 10">2.5.1.72</ecNumber>
    </recommendedName>
</protein>
<evidence type="ECO:0000256" key="7">
    <source>
        <dbReference type="ARBA" id="ARBA00022723"/>
    </source>
</evidence>
<dbReference type="InterPro" id="IPR003473">
    <property type="entry name" value="NadA"/>
</dbReference>
<evidence type="ECO:0000313" key="12">
    <source>
        <dbReference type="Proteomes" id="UP000006069"/>
    </source>
</evidence>
<dbReference type="HOGENOM" id="CLU_047382_0_0_11"/>
<dbReference type="UniPathway" id="UPA00253">
    <property type="reaction ID" value="UER00327"/>
</dbReference>
<comment type="pathway">
    <text evidence="2">Cofactor biosynthesis; NAD(+) biosynthesis; quinolinate from iminoaspartate: step 1/1.</text>
</comment>
<dbReference type="RefSeq" id="WP_009138533.1">
    <property type="nucleotide sequence ID" value="NZ_JH815198.1"/>
</dbReference>
<keyword evidence="6" id="KW-0808">Transferase</keyword>
<keyword evidence="8" id="KW-0408">Iron</keyword>
<evidence type="ECO:0000256" key="4">
    <source>
        <dbReference type="ARBA" id="ARBA00022485"/>
    </source>
</evidence>
<sequence length="310" mass="33829">MDKQTLASEIRELKKQRNAVILAHYYTSPEVQDAADYVGDSFGLSKMAAELDCDTLVFCGVRFMGESAKLLSPEKTVLLPAPEADCPMAHMVEDGFIERLRETYDDLAVVCYVNSTARIKALSDVCVTSSNALAVVSSLPERTIAFVPDRHLGRYIAEMLPEKRFILNPGCCPVHDAMLAEEIKALKAQHPEAKVLVHPECNEAVMALADYAGSTAGIIDYAVCDEAKEYIIGTVGGVLHQIERKTEGSGKRFFLPATKPTCADMDLVTLENVRDCLAAGAGSVYEVAPAPDREKVRARASLVRMLELSE</sequence>
<keyword evidence="7" id="KW-0479">Metal-binding</keyword>
<evidence type="ECO:0000256" key="5">
    <source>
        <dbReference type="ARBA" id="ARBA00022642"/>
    </source>
</evidence>
<evidence type="ECO:0000256" key="6">
    <source>
        <dbReference type="ARBA" id="ARBA00022679"/>
    </source>
</evidence>
<name>K0YMY4_9ACTN</name>
<dbReference type="EMBL" id="ADMD01000001">
    <property type="protein sequence ID" value="EJZ84693.1"/>
    <property type="molecule type" value="Genomic_DNA"/>
</dbReference>
<accession>K0YMY4</accession>
<evidence type="ECO:0000256" key="8">
    <source>
        <dbReference type="ARBA" id="ARBA00023004"/>
    </source>
</evidence>
<dbReference type="GO" id="GO:0005829">
    <property type="term" value="C:cytosol"/>
    <property type="evidence" value="ECO:0007669"/>
    <property type="project" value="TreeGrafter"/>
</dbReference>
<evidence type="ECO:0000313" key="11">
    <source>
        <dbReference type="EMBL" id="EJZ84693.1"/>
    </source>
</evidence>
<keyword evidence="9" id="KW-0411">Iron-sulfur</keyword>
<organism evidence="11 12">
    <name type="scientific">Slackia piriformis YIT 12062</name>
    <dbReference type="NCBI Taxonomy" id="742818"/>
    <lineage>
        <taxon>Bacteria</taxon>
        <taxon>Bacillati</taxon>
        <taxon>Actinomycetota</taxon>
        <taxon>Coriobacteriia</taxon>
        <taxon>Eggerthellales</taxon>
        <taxon>Eggerthellaceae</taxon>
        <taxon>Slackia</taxon>
    </lineage>
</organism>
<dbReference type="AlphaFoldDB" id="K0YMY4"/>
<comment type="cofactor">
    <cofactor evidence="1">
        <name>[4Fe-4S] cluster</name>
        <dbReference type="ChEBI" id="CHEBI:49883"/>
    </cofactor>
</comment>
<dbReference type="SUPFAM" id="SSF142754">
    <property type="entry name" value="NadA-like"/>
    <property type="match status" value="1"/>
</dbReference>
<evidence type="ECO:0000256" key="1">
    <source>
        <dbReference type="ARBA" id="ARBA00001966"/>
    </source>
</evidence>
<dbReference type="FunCoup" id="K0YMY4">
    <property type="interactions" value="50"/>
</dbReference>
<dbReference type="eggNOG" id="COG0379">
    <property type="taxonomic scope" value="Bacteria"/>
</dbReference>
<dbReference type="Proteomes" id="UP000006069">
    <property type="component" value="Unassembled WGS sequence"/>
</dbReference>
<gene>
    <name evidence="11" type="ORF">HMPREF9451_00297</name>
</gene>
<dbReference type="GO" id="GO:0051539">
    <property type="term" value="F:4 iron, 4 sulfur cluster binding"/>
    <property type="evidence" value="ECO:0007669"/>
    <property type="project" value="UniProtKB-KW"/>
</dbReference>
<dbReference type="PANTHER" id="PTHR30573:SF0">
    <property type="entry name" value="QUINOLINATE SYNTHASE, CHLOROPLASTIC"/>
    <property type="match status" value="1"/>
</dbReference>
<dbReference type="GO" id="GO:0046872">
    <property type="term" value="F:metal ion binding"/>
    <property type="evidence" value="ECO:0007669"/>
    <property type="project" value="UniProtKB-KW"/>
</dbReference>
<dbReference type="PANTHER" id="PTHR30573">
    <property type="entry name" value="QUINOLINATE SYNTHETASE A"/>
    <property type="match status" value="1"/>
</dbReference>
<evidence type="ECO:0000256" key="9">
    <source>
        <dbReference type="ARBA" id="ARBA00023014"/>
    </source>
</evidence>
<keyword evidence="12" id="KW-1185">Reference proteome</keyword>
<dbReference type="PATRIC" id="fig|742818.3.peg.332"/>
<dbReference type="NCBIfam" id="TIGR00550">
    <property type="entry name" value="nadA"/>
    <property type="match status" value="1"/>
</dbReference>
<dbReference type="InterPro" id="IPR036094">
    <property type="entry name" value="NadA_sf"/>
</dbReference>
<reference evidence="11 12" key="1">
    <citation type="submission" date="2012-08" db="EMBL/GenBank/DDBJ databases">
        <title>The Genome Sequence of Slackia piriformis YIT 12062.</title>
        <authorList>
            <consortium name="The Broad Institute Genome Sequencing Platform"/>
            <person name="Earl A."/>
            <person name="Ward D."/>
            <person name="Feldgarden M."/>
            <person name="Gevers D."/>
            <person name="Morotomi M."/>
            <person name="Walker B."/>
            <person name="Young S.K."/>
            <person name="Zeng Q."/>
            <person name="Gargeya S."/>
            <person name="Fitzgerald M."/>
            <person name="Haas B."/>
            <person name="Abouelleil A."/>
            <person name="Alvarado L."/>
            <person name="Arachchi H.M."/>
            <person name="Berlin A.M."/>
            <person name="Chapman S.B."/>
            <person name="Goldberg J."/>
            <person name="Griggs A."/>
            <person name="Gujja S."/>
            <person name="Hansen M."/>
            <person name="Howarth C."/>
            <person name="Imamovic A."/>
            <person name="Larimer J."/>
            <person name="McCowen C."/>
            <person name="Montmayeur A."/>
            <person name="Murphy C."/>
            <person name="Neiman D."/>
            <person name="Pearson M."/>
            <person name="Priest M."/>
            <person name="Roberts A."/>
            <person name="Saif S."/>
            <person name="Shea T."/>
            <person name="Sisk P."/>
            <person name="Sykes S."/>
            <person name="Wortman J."/>
            <person name="Nusbaum C."/>
            <person name="Birren B."/>
        </authorList>
    </citation>
    <scope>NUCLEOTIDE SEQUENCE [LARGE SCALE GENOMIC DNA]</scope>
    <source>
        <strain evidence="11 12">YIT 12062</strain>
    </source>
</reference>